<evidence type="ECO:0000313" key="9">
    <source>
        <dbReference type="EMBL" id="MFD2740945.1"/>
    </source>
</evidence>
<proteinExistence type="inferred from homology"/>
<evidence type="ECO:0000313" key="10">
    <source>
        <dbReference type="Proteomes" id="UP001597474"/>
    </source>
</evidence>
<reference evidence="10" key="1">
    <citation type="journal article" date="2019" name="Int. J. Syst. Evol. Microbiol.">
        <title>The Global Catalogue of Microorganisms (GCM) 10K type strain sequencing project: providing services to taxonomists for standard genome sequencing and annotation.</title>
        <authorList>
            <consortium name="The Broad Institute Genomics Platform"/>
            <consortium name="The Broad Institute Genome Sequencing Center for Infectious Disease"/>
            <person name="Wu L."/>
            <person name="Ma J."/>
        </authorList>
    </citation>
    <scope>NUCLEOTIDE SEQUENCE [LARGE SCALE GENOMIC DNA]</scope>
    <source>
        <strain evidence="10">TISTR 2562</strain>
    </source>
</reference>
<keyword evidence="3" id="KW-0813">Transport</keyword>
<comment type="caution">
    <text evidence="9">The sequence shown here is derived from an EMBL/GenBank/DDBJ whole genome shotgun (WGS) entry which is preliminary data.</text>
</comment>
<feature type="chain" id="PRO_5047070164" evidence="7">
    <location>
        <begin position="19"/>
        <end position="298"/>
    </location>
</feature>
<feature type="domain" description="Fe/B12 periplasmic-binding" evidence="8">
    <location>
        <begin position="36"/>
        <end position="298"/>
    </location>
</feature>
<accession>A0ABW5U5P7</accession>
<organism evidence="9 10">
    <name type="scientific">Sulfitobacter aestuarii</name>
    <dbReference type="NCBI Taxonomy" id="2161676"/>
    <lineage>
        <taxon>Bacteria</taxon>
        <taxon>Pseudomonadati</taxon>
        <taxon>Pseudomonadota</taxon>
        <taxon>Alphaproteobacteria</taxon>
        <taxon>Rhodobacterales</taxon>
        <taxon>Roseobacteraceae</taxon>
        <taxon>Sulfitobacter</taxon>
    </lineage>
</organism>
<evidence type="ECO:0000256" key="4">
    <source>
        <dbReference type="ARBA" id="ARBA00022496"/>
    </source>
</evidence>
<dbReference type="InterPro" id="IPR002491">
    <property type="entry name" value="ABC_transptr_periplasmic_BD"/>
</dbReference>
<keyword evidence="10" id="KW-1185">Reference proteome</keyword>
<dbReference type="CDD" id="cd01146">
    <property type="entry name" value="FhuD"/>
    <property type="match status" value="1"/>
</dbReference>
<dbReference type="PANTHER" id="PTHR30532">
    <property type="entry name" value="IRON III DICITRATE-BINDING PERIPLASMIC PROTEIN"/>
    <property type="match status" value="1"/>
</dbReference>
<feature type="coiled-coil region" evidence="6">
    <location>
        <begin position="141"/>
        <end position="168"/>
    </location>
</feature>
<dbReference type="RefSeq" id="WP_386375372.1">
    <property type="nucleotide sequence ID" value="NZ_JBHUMP010000015.1"/>
</dbReference>
<feature type="signal peptide" evidence="7">
    <location>
        <begin position="1"/>
        <end position="18"/>
    </location>
</feature>
<keyword evidence="5 7" id="KW-0732">Signal</keyword>
<evidence type="ECO:0000256" key="6">
    <source>
        <dbReference type="SAM" id="Coils"/>
    </source>
</evidence>
<evidence type="ECO:0000256" key="3">
    <source>
        <dbReference type="ARBA" id="ARBA00022448"/>
    </source>
</evidence>
<evidence type="ECO:0000256" key="2">
    <source>
        <dbReference type="ARBA" id="ARBA00008814"/>
    </source>
</evidence>
<protein>
    <submittedName>
        <fullName evidence="9">Iron-siderophore ABC transporter substrate-binding protein</fullName>
    </submittedName>
</protein>
<evidence type="ECO:0000256" key="7">
    <source>
        <dbReference type="SAM" id="SignalP"/>
    </source>
</evidence>
<gene>
    <name evidence="9" type="ORF">ACFSUD_15275</name>
</gene>
<dbReference type="EMBL" id="JBHUMP010000015">
    <property type="protein sequence ID" value="MFD2740945.1"/>
    <property type="molecule type" value="Genomic_DNA"/>
</dbReference>
<dbReference type="PRINTS" id="PR01715">
    <property type="entry name" value="FERRIBNDNGPP"/>
</dbReference>
<comment type="similarity">
    <text evidence="2">Belongs to the bacterial solute-binding protein 8 family.</text>
</comment>
<evidence type="ECO:0000256" key="5">
    <source>
        <dbReference type="ARBA" id="ARBA00022729"/>
    </source>
</evidence>
<dbReference type="PANTHER" id="PTHR30532:SF1">
    <property type="entry name" value="IRON(3+)-HYDROXAMATE-BINDING PROTEIN FHUD"/>
    <property type="match status" value="1"/>
</dbReference>
<dbReference type="InterPro" id="IPR051313">
    <property type="entry name" value="Bact_iron-sidero_bind"/>
</dbReference>
<keyword evidence="6" id="KW-0175">Coiled coil</keyword>
<keyword evidence="4" id="KW-0410">Iron transport</keyword>
<name>A0ABW5U5P7_9RHOB</name>
<dbReference type="Gene3D" id="3.40.50.1980">
    <property type="entry name" value="Nitrogenase molybdenum iron protein domain"/>
    <property type="match status" value="2"/>
</dbReference>
<evidence type="ECO:0000256" key="1">
    <source>
        <dbReference type="ARBA" id="ARBA00004196"/>
    </source>
</evidence>
<dbReference type="Pfam" id="PF01497">
    <property type="entry name" value="Peripla_BP_2"/>
    <property type="match status" value="1"/>
</dbReference>
<dbReference type="Proteomes" id="UP001597474">
    <property type="component" value="Unassembled WGS sequence"/>
</dbReference>
<dbReference type="PROSITE" id="PS50983">
    <property type="entry name" value="FE_B12_PBP"/>
    <property type="match status" value="1"/>
</dbReference>
<dbReference type="SUPFAM" id="SSF53807">
    <property type="entry name" value="Helical backbone' metal receptor"/>
    <property type="match status" value="1"/>
</dbReference>
<comment type="subcellular location">
    <subcellularLocation>
        <location evidence="1">Cell envelope</location>
    </subcellularLocation>
</comment>
<evidence type="ECO:0000259" key="8">
    <source>
        <dbReference type="PROSITE" id="PS50983"/>
    </source>
</evidence>
<keyword evidence="4" id="KW-0408">Iron</keyword>
<sequence>MIRLLILTLSLLANPLGAATAPERHEKQGSAQVPERIVVLDWALTEQLLDLGITPVGAPELALYREWVIDPALPESVADIGLRSEPNLEQIASLAPDLILASDLDPAQLARLERVAPVRVFEAFSKDHDNIAAARDIFETIAQLTGRAALAEARISAMTAELSALRQSLFAAFNGEVPSVAVVRLRDDAGVWIYGANSMPAAALEALGIQNALPQPPSRWGAVQRPLSALIEVGTGAVIAIRPHMAGTAVFDTPIWRHLPAVQADRFAEAAPVWSYGGYLSLLRHARVFTQALQAMSR</sequence>
<keyword evidence="4" id="KW-0406">Ion transport</keyword>